<evidence type="ECO:0000313" key="3">
    <source>
        <dbReference type="EMBL" id="PJZ06458.1"/>
    </source>
</evidence>
<keyword evidence="3" id="KW-0378">Hydrolase</keyword>
<reference evidence="3 4" key="1">
    <citation type="submission" date="2017-11" db="EMBL/GenBank/DDBJ databases">
        <title>The genome sequence of Pantoea rodasii DSM 26611.</title>
        <authorList>
            <person name="Gao J."/>
            <person name="Mao X."/>
            <person name="Sun J."/>
        </authorList>
    </citation>
    <scope>NUCLEOTIDE SEQUENCE [LARGE SCALE GENOMIC DNA]</scope>
    <source>
        <strain evidence="3 4">DSM 26611</strain>
    </source>
</reference>
<dbReference type="STRING" id="1076549.HA45_23795"/>
<protein>
    <submittedName>
        <fullName evidence="3">SGNH/GDSL hydrolase family protein</fullName>
    </submittedName>
</protein>
<dbReference type="Gene3D" id="3.40.50.1110">
    <property type="entry name" value="SGNH hydrolase"/>
    <property type="match status" value="1"/>
</dbReference>
<dbReference type="Pfam" id="PF13472">
    <property type="entry name" value="Lipase_GDSL_2"/>
    <property type="match status" value="1"/>
</dbReference>
<proteinExistence type="predicted"/>
<keyword evidence="4" id="KW-1185">Reference proteome</keyword>
<feature type="signal peptide" evidence="1">
    <location>
        <begin position="1"/>
        <end position="19"/>
    </location>
</feature>
<evidence type="ECO:0000259" key="2">
    <source>
        <dbReference type="Pfam" id="PF13472"/>
    </source>
</evidence>
<dbReference type="AlphaFoldDB" id="A0A2M9WG73"/>
<dbReference type="RefSeq" id="WP_100700991.1">
    <property type="nucleotide sequence ID" value="NZ_MLFP01000086.1"/>
</dbReference>
<accession>A0A2M9WG73</accession>
<gene>
    <name evidence="3" type="ORF">PRCB_06985</name>
</gene>
<feature type="domain" description="SGNH hydrolase-type esterase" evidence="2">
    <location>
        <begin position="30"/>
        <end position="220"/>
    </location>
</feature>
<name>A0A2M9WG73_9GAMM</name>
<feature type="chain" id="PRO_5014909616" evidence="1">
    <location>
        <begin position="20"/>
        <end position="243"/>
    </location>
</feature>
<dbReference type="InterPro" id="IPR013830">
    <property type="entry name" value="SGNH_hydro"/>
</dbReference>
<dbReference type="CDD" id="cd00229">
    <property type="entry name" value="SGNH_hydrolase"/>
    <property type="match status" value="1"/>
</dbReference>
<dbReference type="SUPFAM" id="SSF52266">
    <property type="entry name" value="SGNH hydrolase"/>
    <property type="match status" value="1"/>
</dbReference>
<evidence type="ECO:0000313" key="4">
    <source>
        <dbReference type="Proteomes" id="UP000232062"/>
    </source>
</evidence>
<keyword evidence="1" id="KW-0732">Signal</keyword>
<dbReference type="Proteomes" id="UP000232062">
    <property type="component" value="Unassembled WGS sequence"/>
</dbReference>
<organism evidence="3 4">
    <name type="scientific">Pantoea rodasii</name>
    <dbReference type="NCBI Taxonomy" id="1076549"/>
    <lineage>
        <taxon>Bacteria</taxon>
        <taxon>Pseudomonadati</taxon>
        <taxon>Pseudomonadota</taxon>
        <taxon>Gammaproteobacteria</taxon>
        <taxon>Enterobacterales</taxon>
        <taxon>Erwiniaceae</taxon>
        <taxon>Pantoea</taxon>
    </lineage>
</organism>
<sequence>MTRKLMVLALALAPLAALAAPGLSTLQIDAFGDSTTAGVISKDRKSSITKASEIGELTQMLQQQYGDRVNIVVKNHGVPGAQAAELLYPHGGDDQSHWEDLMKTSPAKIVLINYAINDARHYFFKDKDVHLESPEEYGRIITRLVEVAKQNHKQVILQEPNPICGKAERWNVWPYVWQLNQVAKQQQVAVVQQYSVIKKDRDWQSQMSDDCIHPLESLYKAKADRTFSIVSPLVQQSLAQQSP</sequence>
<dbReference type="GO" id="GO:0016788">
    <property type="term" value="F:hydrolase activity, acting on ester bonds"/>
    <property type="evidence" value="ECO:0007669"/>
    <property type="project" value="UniProtKB-ARBA"/>
</dbReference>
<dbReference type="OrthoDB" id="6534061at2"/>
<dbReference type="EMBL" id="PIQI01000011">
    <property type="protein sequence ID" value="PJZ06458.1"/>
    <property type="molecule type" value="Genomic_DNA"/>
</dbReference>
<dbReference type="InterPro" id="IPR036514">
    <property type="entry name" value="SGNH_hydro_sf"/>
</dbReference>
<evidence type="ECO:0000256" key="1">
    <source>
        <dbReference type="SAM" id="SignalP"/>
    </source>
</evidence>
<comment type="caution">
    <text evidence="3">The sequence shown here is derived from an EMBL/GenBank/DDBJ whole genome shotgun (WGS) entry which is preliminary data.</text>
</comment>